<reference evidence="2" key="2">
    <citation type="journal article" date="2023" name="Plants (Basel)">
        <title>Annotation of the Turnera subulata (Passifloraceae) Draft Genome Reveals the S-Locus Evolved after the Divergence of Turneroideae from Passifloroideae in a Stepwise Manner.</title>
        <authorList>
            <person name="Henning P.M."/>
            <person name="Roalson E.H."/>
            <person name="Mir W."/>
            <person name="McCubbin A.G."/>
            <person name="Shore J.S."/>
        </authorList>
    </citation>
    <scope>NUCLEOTIDE SEQUENCE</scope>
    <source>
        <strain evidence="2">F60SS</strain>
    </source>
</reference>
<keyword evidence="3" id="KW-1185">Reference proteome</keyword>
<dbReference type="InterPro" id="IPR006462">
    <property type="entry name" value="MS5"/>
</dbReference>
<evidence type="ECO:0000313" key="2">
    <source>
        <dbReference type="EMBL" id="KAJ4842734.1"/>
    </source>
</evidence>
<accession>A0A9Q0G388</accession>
<dbReference type="EMBL" id="JAKUCV010002412">
    <property type="protein sequence ID" value="KAJ4842734.1"/>
    <property type="molecule type" value="Genomic_DNA"/>
</dbReference>
<dbReference type="Gene3D" id="3.10.450.10">
    <property type="match status" value="2"/>
</dbReference>
<gene>
    <name evidence="2" type="ORF">Tsubulata_045580</name>
</gene>
<organism evidence="2 3">
    <name type="scientific">Turnera subulata</name>
    <dbReference type="NCBI Taxonomy" id="218843"/>
    <lineage>
        <taxon>Eukaryota</taxon>
        <taxon>Viridiplantae</taxon>
        <taxon>Streptophyta</taxon>
        <taxon>Embryophyta</taxon>
        <taxon>Tracheophyta</taxon>
        <taxon>Spermatophyta</taxon>
        <taxon>Magnoliopsida</taxon>
        <taxon>eudicotyledons</taxon>
        <taxon>Gunneridae</taxon>
        <taxon>Pentapetalae</taxon>
        <taxon>rosids</taxon>
        <taxon>fabids</taxon>
        <taxon>Malpighiales</taxon>
        <taxon>Passifloraceae</taxon>
        <taxon>Turnera</taxon>
    </lineage>
</organism>
<sequence length="385" mass="43175">MKISPPPEKRHKVDEEEEGPEGYGIFEGRYDYGDSIFPPDDDDEDALFGIQVMFHVEDDTPDEKIDAYLKQIADSEGFDLEDSPDAFYGSIRPVDLGLRKISSYLKQIAESEGVEDLERYKKEYEDIIKDEFLYIMKCLDVAIAKNNADSVKPKLKLVSLKKANCSGCAGVVYYITFVAKHVTSGKNFTFQAKVLGRQADKVEVEGPEGYSVFEGKYDYGDSIFSGIGDGVDEEDGLYTLYVMFSDNGIRHPEKVSAYLKEIAETEGFDIDDSPDAFIGSIIPLDLQLHELDCQKIMKCLDYAIAQNNADPVKPKLGLVTVKKANFSPCDGRIYYITFVAKDVDSQKNYTFQAKVHSGIRGCEMGEGGSLKHVGVDYWEEILELR</sequence>
<dbReference type="AlphaFoldDB" id="A0A9Q0G388"/>
<dbReference type="Proteomes" id="UP001141552">
    <property type="component" value="Unassembled WGS sequence"/>
</dbReference>
<feature type="region of interest" description="Disordered" evidence="1">
    <location>
        <begin position="1"/>
        <end position="24"/>
    </location>
</feature>
<protein>
    <recommendedName>
        <fullName evidence="4">Cystatin domain-containing protein</fullName>
    </recommendedName>
</protein>
<proteinExistence type="predicted"/>
<evidence type="ECO:0000313" key="3">
    <source>
        <dbReference type="Proteomes" id="UP001141552"/>
    </source>
</evidence>
<dbReference type="PANTHER" id="PTHR31260">
    <property type="entry name" value="CYSTATIN/MONELLIN SUPERFAMILY PROTEIN"/>
    <property type="match status" value="1"/>
</dbReference>
<evidence type="ECO:0000256" key="1">
    <source>
        <dbReference type="SAM" id="MobiDB-lite"/>
    </source>
</evidence>
<evidence type="ECO:0008006" key="4">
    <source>
        <dbReference type="Google" id="ProtNLM"/>
    </source>
</evidence>
<name>A0A9Q0G388_9ROSI</name>
<dbReference type="OrthoDB" id="1625419at2759"/>
<reference evidence="2" key="1">
    <citation type="submission" date="2022-02" db="EMBL/GenBank/DDBJ databases">
        <authorList>
            <person name="Henning P.M."/>
            <person name="McCubbin A.G."/>
            <person name="Shore J.S."/>
        </authorList>
    </citation>
    <scope>NUCLEOTIDE SEQUENCE</scope>
    <source>
        <strain evidence="2">F60SS</strain>
        <tissue evidence="2">Leaves</tissue>
    </source>
</reference>
<dbReference type="PANTHER" id="PTHR31260:SF28">
    <property type="entry name" value="CYSTATIN DOMAIN PROTEIN"/>
    <property type="match status" value="1"/>
</dbReference>
<comment type="caution">
    <text evidence="2">The sequence shown here is derived from an EMBL/GenBank/DDBJ whole genome shotgun (WGS) entry which is preliminary data.</text>
</comment>